<dbReference type="GO" id="GO:0009424">
    <property type="term" value="C:bacterial-type flagellum hook"/>
    <property type="evidence" value="ECO:0007669"/>
    <property type="project" value="InterPro"/>
</dbReference>
<comment type="caution">
    <text evidence="9">The sequence shown here is derived from an EMBL/GenBank/DDBJ whole genome shotgun (WGS) entry which is preliminary data.</text>
</comment>
<evidence type="ECO:0000256" key="2">
    <source>
        <dbReference type="ARBA" id="ARBA00004613"/>
    </source>
</evidence>
<feature type="domain" description="Flagellar basal-body/hook protein C-terminal" evidence="7">
    <location>
        <begin position="674"/>
        <end position="713"/>
    </location>
</feature>
<keyword evidence="9" id="KW-0966">Cell projection</keyword>
<evidence type="ECO:0000256" key="3">
    <source>
        <dbReference type="ARBA" id="ARBA00009677"/>
    </source>
</evidence>
<proteinExistence type="inferred from homology"/>
<organism evidence="9">
    <name type="scientific">mine drainage metagenome</name>
    <dbReference type="NCBI Taxonomy" id="410659"/>
    <lineage>
        <taxon>unclassified sequences</taxon>
        <taxon>metagenomes</taxon>
        <taxon>ecological metagenomes</taxon>
    </lineage>
</organism>
<accession>E6PCC0</accession>
<dbReference type="Pfam" id="PF00460">
    <property type="entry name" value="Flg_bb_rod"/>
    <property type="match status" value="1"/>
</dbReference>
<dbReference type="GO" id="GO:0005576">
    <property type="term" value="C:extracellular region"/>
    <property type="evidence" value="ECO:0007669"/>
    <property type="project" value="UniProtKB-SubCell"/>
</dbReference>
<dbReference type="AlphaFoldDB" id="E6PCC0"/>
<dbReference type="InterPro" id="IPR001444">
    <property type="entry name" value="Flag_bb_rod_N"/>
</dbReference>
<reference evidence="9" key="1">
    <citation type="submission" date="2009-10" db="EMBL/GenBank/DDBJ databases">
        <title>Diversity of trophic interactions inside an arsenic-rich microbial ecosystem.</title>
        <authorList>
            <person name="Bertin P.N."/>
            <person name="Heinrich-Salmeron A."/>
            <person name="Pelletier E."/>
            <person name="Goulhen-Chollet F."/>
            <person name="Arsene-Ploetze F."/>
            <person name="Gallien S."/>
            <person name="Calteau A."/>
            <person name="Vallenet D."/>
            <person name="Casiot C."/>
            <person name="Chane-Woon-Ming B."/>
            <person name="Giloteaux L."/>
            <person name="Barakat M."/>
            <person name="Bonnefoy V."/>
            <person name="Bruneel O."/>
            <person name="Chandler M."/>
            <person name="Cleiss J."/>
            <person name="Duran R."/>
            <person name="Elbaz-Poulichet F."/>
            <person name="Fonknechten N."/>
            <person name="Lauga B."/>
            <person name="Mornico D."/>
            <person name="Ortet P."/>
            <person name="Schaeffer C."/>
            <person name="Siguier P."/>
            <person name="Alexander Thil Smith A."/>
            <person name="Van Dorsselaer A."/>
            <person name="Weissenbach J."/>
            <person name="Medigue C."/>
            <person name="Le Paslier D."/>
        </authorList>
    </citation>
    <scope>NUCLEOTIDE SEQUENCE</scope>
</reference>
<protein>
    <submittedName>
        <fullName evidence="9">Putative flagellar hook-associated protein FlgK</fullName>
    </submittedName>
</protein>
<evidence type="ECO:0000256" key="4">
    <source>
        <dbReference type="ARBA" id="ARBA00022525"/>
    </source>
</evidence>
<dbReference type="GO" id="GO:0005198">
    <property type="term" value="F:structural molecule activity"/>
    <property type="evidence" value="ECO:0007669"/>
    <property type="project" value="InterPro"/>
</dbReference>
<dbReference type="InterPro" id="IPR019776">
    <property type="entry name" value="Flagellar_basal_body_rod_CS"/>
</dbReference>
<evidence type="ECO:0000259" key="8">
    <source>
        <dbReference type="Pfam" id="PF22638"/>
    </source>
</evidence>
<evidence type="ECO:0000259" key="7">
    <source>
        <dbReference type="Pfam" id="PF06429"/>
    </source>
</evidence>
<name>E6PCC0_9ZZZZ</name>
<comment type="similarity">
    <text evidence="3">Belongs to the flagella basal body rod proteins family.</text>
</comment>
<keyword evidence="5" id="KW-0975">Bacterial flagellum</keyword>
<keyword evidence="9" id="KW-0282">Flagellum</keyword>
<dbReference type="InterPro" id="IPR010930">
    <property type="entry name" value="Flg_bb/hook_C_dom"/>
</dbReference>
<evidence type="ECO:0000313" key="9">
    <source>
        <dbReference type="EMBL" id="CBH74103.1"/>
    </source>
</evidence>
<dbReference type="SUPFAM" id="SSF64518">
    <property type="entry name" value="Phase 1 flagellin"/>
    <property type="match status" value="1"/>
</dbReference>
<gene>
    <name evidence="9" type="ORF">CARN1_1990</name>
</gene>
<dbReference type="NCBIfam" id="TIGR02492">
    <property type="entry name" value="flgK_ends"/>
    <property type="match status" value="1"/>
</dbReference>
<evidence type="ECO:0000259" key="6">
    <source>
        <dbReference type="Pfam" id="PF00460"/>
    </source>
</evidence>
<dbReference type="EMBL" id="CABL01000001">
    <property type="protein sequence ID" value="CBH74103.1"/>
    <property type="molecule type" value="Genomic_DNA"/>
</dbReference>
<comment type="subcellular location">
    <subcellularLocation>
        <location evidence="1">Bacterial flagellum</location>
    </subcellularLocation>
    <subcellularLocation>
        <location evidence="2">Secreted</location>
    </subcellularLocation>
</comment>
<keyword evidence="4" id="KW-0964">Secreted</keyword>
<dbReference type="PROSITE" id="PS00588">
    <property type="entry name" value="FLAGELLA_BB_ROD"/>
    <property type="match status" value="1"/>
</dbReference>
<feature type="domain" description="Flagellar basal body rod protein N-terminal" evidence="6">
    <location>
        <begin position="16"/>
        <end position="41"/>
    </location>
</feature>
<dbReference type="InterPro" id="IPR053927">
    <property type="entry name" value="FlgK_helical"/>
</dbReference>
<feature type="domain" description="Flagellar hook-associated protein FlgK helical" evidence="8">
    <location>
        <begin position="106"/>
        <end position="345"/>
    </location>
</feature>
<evidence type="ECO:0000256" key="5">
    <source>
        <dbReference type="ARBA" id="ARBA00023143"/>
    </source>
</evidence>
<keyword evidence="9" id="KW-0969">Cilium</keyword>
<evidence type="ECO:0000256" key="1">
    <source>
        <dbReference type="ARBA" id="ARBA00004365"/>
    </source>
</evidence>
<dbReference type="PANTHER" id="PTHR30033">
    <property type="entry name" value="FLAGELLAR HOOK-ASSOCIATED PROTEIN 1"/>
    <property type="match status" value="1"/>
</dbReference>
<sequence>MSFIPQGTFFDLSMMGSALNAFQYAESVTSNNIANVNTPGASRQVVILNEAPPIAGSPFSPTHSQGTVGDGVLVQQILRIHADNYDQLFRGATASQNYYSTEQNALNALQSTLGDPNSGIGAQYTAFQTAINQLVTQGSGAQSTSVRASVIAQAQALSTALNNASSAIVTQQNSALSQATTLVTTTNGILDQIGALNGQIRAASAAGDSPNTYKDQRDHLITQLSQYLSTQTSIQADGSVLVSVNGQALVNDTVVYHLAAPTVGTASNGTSTFKINFQSTPPASSTAPGIPLGSGQLAALQDLYNNKLTVYGQQLDQFASSLANEVNRITQSAYDQNGQAGAALFQPIVGNLPISAGNIKAGITDPAQFPIAFASTAAGSLVIPMNSGNNSIDTSASLTNYASLANPPAAPLVGTLTVTINGVPQTFSYNTGTTDNSVNAFVTHFNSAHLGVTASFDPNSQQIVFAQDPTNVDPASRAVQGGAPQQPGFSISDSLDTVPGTTPANQYLLGVLGAGSIDGVAQNAGNAFGAQDNSGANALLSVFSTNVGVPALLTTSATAATAGTATTVALPAGVNNIAVGQVLTIDATSGGGAPQENVVVSAISVDPTTGIESVTFTPSLAHLAGYSVQSAQTQTLGQFYGNFVTRVGLDGQAAISGNQTQTTLANNINQVRQSISGININEETQNLVQYQNAYSAAARTINVINQMMQTLINNLGVGS</sequence>
<dbReference type="InterPro" id="IPR002371">
    <property type="entry name" value="FlgK"/>
</dbReference>
<dbReference type="GO" id="GO:0044780">
    <property type="term" value="P:bacterial-type flagellum assembly"/>
    <property type="evidence" value="ECO:0007669"/>
    <property type="project" value="InterPro"/>
</dbReference>
<dbReference type="PANTHER" id="PTHR30033:SF2">
    <property type="entry name" value="FLAGELLAR HOOK PROTEIN"/>
    <property type="match status" value="1"/>
</dbReference>
<dbReference type="Pfam" id="PF22638">
    <property type="entry name" value="FlgK_D1"/>
    <property type="match status" value="1"/>
</dbReference>
<dbReference type="Pfam" id="PF06429">
    <property type="entry name" value="Flg_bbr_C"/>
    <property type="match status" value="1"/>
</dbReference>